<evidence type="ECO:0000313" key="2">
    <source>
        <dbReference type="Proteomes" id="UP001172386"/>
    </source>
</evidence>
<accession>A0ACC3AGM9</accession>
<organism evidence="1 2">
    <name type="scientific">Neophaeococcomyces mojaviensis</name>
    <dbReference type="NCBI Taxonomy" id="3383035"/>
    <lineage>
        <taxon>Eukaryota</taxon>
        <taxon>Fungi</taxon>
        <taxon>Dikarya</taxon>
        <taxon>Ascomycota</taxon>
        <taxon>Pezizomycotina</taxon>
        <taxon>Eurotiomycetes</taxon>
        <taxon>Chaetothyriomycetidae</taxon>
        <taxon>Chaetothyriales</taxon>
        <taxon>Chaetothyriales incertae sedis</taxon>
        <taxon>Neophaeococcomyces</taxon>
    </lineage>
</organism>
<proteinExistence type="predicted"/>
<comment type="caution">
    <text evidence="1">The sequence shown here is derived from an EMBL/GenBank/DDBJ whole genome shotgun (WGS) entry which is preliminary data.</text>
</comment>
<gene>
    <name evidence="1" type="ORF">H2198_001712</name>
</gene>
<evidence type="ECO:0000313" key="1">
    <source>
        <dbReference type="EMBL" id="KAJ9661960.1"/>
    </source>
</evidence>
<dbReference type="Proteomes" id="UP001172386">
    <property type="component" value="Unassembled WGS sequence"/>
</dbReference>
<sequence>MAQTVVQDRSRSPGRTYTEQEWESVKAPFYHYYMEKNLSLKESAKRMLENYRFDATLRQWERRIAPEKWGFTKYASRDERLQAIQASGKTLLEVSHRGRRKSTASDGRPGLNEDRNMRRFARREVSRESRQRARSVSELSDPSDQDISGTSAAPSPAPSDLYTLDTQDDTIAFPPINHDASGDIWMSNTPSSRGSITDVPRIRVDHVDNAQDMAVPKINVLAPDEPDSHIAPEQISIARQSQVNAHYPQSHIDTVTFQPFQNASADPYNLVQSPTHDFNPHMSPHDQTSFTNNVPWQDPYVANPTPPTELFDGFSFTQMMGLDSHVMDEGNTILNAPIQSFETQETQVQEQMPTPLMPEDEDLEISDPTHADVHALLQEHYDKTMQMISMCIKSCRHATSTGAMMSNLHLLEKGVQAQNIESDRNLRATLKDVASTQRRATQMIKDSATIRKKKIEQLQAQLENVPNHTLIHTMIILHDEATLLHETVELLGSKLRPALESPERIKAILASIHEAQTHDLRTISASAEDQNTTLELAKESHSTDYLKHLQTVFSEWLAQGLVTAHENVLPECFRIYSATSAHKPPRPPKDIYARAGYYAFDMSTGMMQNSWASIIASANLAVQATGLLSPSSSLPLSSTIKDNDLRRSVLALTRPPGHHCTGTQAGGYCYINNILLPITLLRRHHHQRQPNHTPRFAILDLDFHHGNGTQELTYYDADILYVSIHGEDEFPYYTGSASETGPPDPDHAAHGTNLNLPLPPGSSFSTYLESLSIGLDAVKQFKPDYLLVSLGFDTFHLDPLGKFDIETEDYKTMAARVRSTVPDVPALILLEGGYVIERLGVNLLSFLEGWEGTGKAA</sequence>
<dbReference type="EMBL" id="JAPDRQ010000019">
    <property type="protein sequence ID" value="KAJ9661960.1"/>
    <property type="molecule type" value="Genomic_DNA"/>
</dbReference>
<protein>
    <submittedName>
        <fullName evidence="1">Uncharacterized protein</fullName>
    </submittedName>
</protein>
<name>A0ACC3AGM9_9EURO</name>
<reference evidence="1" key="1">
    <citation type="submission" date="2022-10" db="EMBL/GenBank/DDBJ databases">
        <title>Culturing micro-colonial fungi from biological soil crusts in the Mojave desert and describing Neophaeococcomyces mojavensis, and introducing the new genera and species Taxawa tesnikishii.</title>
        <authorList>
            <person name="Kurbessoian T."/>
            <person name="Stajich J.E."/>
        </authorList>
    </citation>
    <scope>NUCLEOTIDE SEQUENCE</scope>
    <source>
        <strain evidence="1">JES_112</strain>
    </source>
</reference>
<keyword evidence="2" id="KW-1185">Reference proteome</keyword>